<evidence type="ECO:0000313" key="2">
    <source>
        <dbReference type="Proteomes" id="UP001187192"/>
    </source>
</evidence>
<comment type="caution">
    <text evidence="1">The sequence shown here is derived from an EMBL/GenBank/DDBJ whole genome shotgun (WGS) entry which is preliminary data.</text>
</comment>
<dbReference type="AlphaFoldDB" id="A0AA88A7V3"/>
<proteinExistence type="predicted"/>
<sequence length="172" mass="19000">MNCCRAMFGRLTKSVGRLVSNLPAILDARLWRDGAVNCEMSGRDKSDALKTTSNDLGSGLQDDVFIDSDIGAIADMGMQVAMEFLTTDKVIVSLEDVEEEKNKENFKEHLEGNEGEAKVKSDSFVEIKEESMPNPGKEKDDKESIREHEVIKLEEAANEESIGDVVVTNICN</sequence>
<protein>
    <submittedName>
        <fullName evidence="1">Uncharacterized protein</fullName>
    </submittedName>
</protein>
<name>A0AA88A7V3_FICCA</name>
<dbReference type="EMBL" id="BTGU01000025">
    <property type="protein sequence ID" value="GMN47434.1"/>
    <property type="molecule type" value="Genomic_DNA"/>
</dbReference>
<dbReference type="Proteomes" id="UP001187192">
    <property type="component" value="Unassembled WGS sequence"/>
</dbReference>
<keyword evidence="2" id="KW-1185">Reference proteome</keyword>
<organism evidence="1 2">
    <name type="scientific">Ficus carica</name>
    <name type="common">Common fig</name>
    <dbReference type="NCBI Taxonomy" id="3494"/>
    <lineage>
        <taxon>Eukaryota</taxon>
        <taxon>Viridiplantae</taxon>
        <taxon>Streptophyta</taxon>
        <taxon>Embryophyta</taxon>
        <taxon>Tracheophyta</taxon>
        <taxon>Spermatophyta</taxon>
        <taxon>Magnoliopsida</taxon>
        <taxon>eudicotyledons</taxon>
        <taxon>Gunneridae</taxon>
        <taxon>Pentapetalae</taxon>
        <taxon>rosids</taxon>
        <taxon>fabids</taxon>
        <taxon>Rosales</taxon>
        <taxon>Moraceae</taxon>
        <taxon>Ficeae</taxon>
        <taxon>Ficus</taxon>
    </lineage>
</organism>
<gene>
    <name evidence="1" type="ORF">TIFTF001_016614</name>
</gene>
<evidence type="ECO:0000313" key="1">
    <source>
        <dbReference type="EMBL" id="GMN47434.1"/>
    </source>
</evidence>
<reference evidence="1" key="1">
    <citation type="submission" date="2023-07" db="EMBL/GenBank/DDBJ databases">
        <title>draft genome sequence of fig (Ficus carica).</title>
        <authorList>
            <person name="Takahashi T."/>
            <person name="Nishimura K."/>
        </authorList>
    </citation>
    <scope>NUCLEOTIDE SEQUENCE</scope>
</reference>
<accession>A0AA88A7V3</accession>